<keyword evidence="1" id="KW-0472">Membrane</keyword>
<proteinExistence type="predicted"/>
<keyword evidence="1" id="KW-1133">Transmembrane helix</keyword>
<dbReference type="eggNOG" id="ENOG502ZFH2">
    <property type="taxonomic scope" value="Bacteria"/>
</dbReference>
<reference evidence="2 3" key="1">
    <citation type="submission" date="2006-06" db="EMBL/GenBank/DDBJ databases">
        <authorList>
            <person name="Moran M.A."/>
            <person name="Ferriera S."/>
            <person name="Johnson J."/>
            <person name="Kravitz S."/>
            <person name="Beeson K."/>
            <person name="Sutton G."/>
            <person name="Rogers Y.-H."/>
            <person name="Friedman R."/>
            <person name="Frazier M."/>
            <person name="Venter J.C."/>
        </authorList>
    </citation>
    <scope>NUCLEOTIDE SEQUENCE [LARGE SCALE GENOMIC DNA]</scope>
    <source>
        <strain evidence="2 3">E-37</strain>
    </source>
</reference>
<evidence type="ECO:0000313" key="2">
    <source>
        <dbReference type="EMBL" id="EBA08080.1"/>
    </source>
</evidence>
<dbReference type="Proteomes" id="UP000005713">
    <property type="component" value="Unassembled WGS sequence"/>
</dbReference>
<dbReference type="AlphaFoldDB" id="A3K3G6"/>
<dbReference type="EMBL" id="AAYA01000006">
    <property type="protein sequence ID" value="EBA08080.1"/>
    <property type="molecule type" value="Genomic_DNA"/>
</dbReference>
<feature type="transmembrane region" description="Helical" evidence="1">
    <location>
        <begin position="133"/>
        <end position="154"/>
    </location>
</feature>
<organism evidence="2 3">
    <name type="scientific">Sagittula stellata (strain ATCC 700073 / DSM 11524 / E-37)</name>
    <dbReference type="NCBI Taxonomy" id="388399"/>
    <lineage>
        <taxon>Bacteria</taxon>
        <taxon>Pseudomonadati</taxon>
        <taxon>Pseudomonadota</taxon>
        <taxon>Alphaproteobacteria</taxon>
        <taxon>Rhodobacterales</taxon>
        <taxon>Roseobacteraceae</taxon>
        <taxon>Sagittula</taxon>
    </lineage>
</organism>
<protein>
    <submittedName>
        <fullName evidence="2">Uncharacterized protein</fullName>
    </submittedName>
</protein>
<evidence type="ECO:0000256" key="1">
    <source>
        <dbReference type="SAM" id="Phobius"/>
    </source>
</evidence>
<feature type="transmembrane region" description="Helical" evidence="1">
    <location>
        <begin position="104"/>
        <end position="121"/>
    </location>
</feature>
<name>A3K3G6_SAGS3</name>
<sequence length="253" mass="26371">MLAVALLAAAFSTRNPATRAAEDYARQIATASAGTYLTLRTLNAFLSTAQELEVGGSFVVQGSAQPLKWLEPVDDTVERIAQVVFFVMVATGALAVALAPASGVGWAVLAGAALLALVTAGRGRGGHVARRMGLYGAFLAVALPGAFLLSALLADRMTAQVWARHSAIVDEITAQVDPAVAVPVEGSGVMGALQGARMEFERYSTMAGALYERSDALVQSLIALLAVFLFKMLVLPLMILAGAWIGLRALDGR</sequence>
<keyword evidence="1" id="KW-0812">Transmembrane</keyword>
<gene>
    <name evidence="2" type="ORF">SSE37_11069</name>
</gene>
<comment type="caution">
    <text evidence="2">The sequence shown here is derived from an EMBL/GenBank/DDBJ whole genome shotgun (WGS) entry which is preliminary data.</text>
</comment>
<keyword evidence="3" id="KW-1185">Reference proteome</keyword>
<evidence type="ECO:0000313" key="3">
    <source>
        <dbReference type="Proteomes" id="UP000005713"/>
    </source>
</evidence>
<accession>A3K3G6</accession>
<feature type="transmembrane region" description="Helical" evidence="1">
    <location>
        <begin position="221"/>
        <end position="247"/>
    </location>
</feature>